<keyword evidence="4" id="KW-1185">Reference proteome</keyword>
<feature type="signal peptide" evidence="2">
    <location>
        <begin position="1"/>
        <end position="20"/>
    </location>
</feature>
<feature type="region of interest" description="Disordered" evidence="1">
    <location>
        <begin position="184"/>
        <end position="208"/>
    </location>
</feature>
<evidence type="ECO:0000256" key="1">
    <source>
        <dbReference type="SAM" id="MobiDB-lite"/>
    </source>
</evidence>
<evidence type="ECO:0000313" key="3">
    <source>
        <dbReference type="EMBL" id="KPI44106.1"/>
    </source>
</evidence>
<dbReference type="Proteomes" id="UP000038010">
    <property type="component" value="Unassembled WGS sequence"/>
</dbReference>
<accession>A0A0N1H9B9</accession>
<dbReference type="GeneID" id="28738378"/>
<comment type="caution">
    <text evidence="3">The sequence shown here is derived from an EMBL/GenBank/DDBJ whole genome shotgun (WGS) entry which is preliminary data.</text>
</comment>
<organism evidence="3 4">
    <name type="scientific">Cyphellophora attinorum</name>
    <dbReference type="NCBI Taxonomy" id="1664694"/>
    <lineage>
        <taxon>Eukaryota</taxon>
        <taxon>Fungi</taxon>
        <taxon>Dikarya</taxon>
        <taxon>Ascomycota</taxon>
        <taxon>Pezizomycotina</taxon>
        <taxon>Eurotiomycetes</taxon>
        <taxon>Chaetothyriomycetidae</taxon>
        <taxon>Chaetothyriales</taxon>
        <taxon>Cyphellophoraceae</taxon>
        <taxon>Cyphellophora</taxon>
    </lineage>
</organism>
<proteinExistence type="predicted"/>
<feature type="chain" id="PRO_5005873167" evidence="2">
    <location>
        <begin position="21"/>
        <end position="228"/>
    </location>
</feature>
<evidence type="ECO:0000313" key="4">
    <source>
        <dbReference type="Proteomes" id="UP000038010"/>
    </source>
</evidence>
<protein>
    <submittedName>
        <fullName evidence="3">Uncharacterized protein</fullName>
    </submittedName>
</protein>
<name>A0A0N1H9B9_9EURO</name>
<evidence type="ECO:0000256" key="2">
    <source>
        <dbReference type="SAM" id="SignalP"/>
    </source>
</evidence>
<dbReference type="RefSeq" id="XP_018004069.1">
    <property type="nucleotide sequence ID" value="XM_018146498.1"/>
</dbReference>
<keyword evidence="2" id="KW-0732">Signal</keyword>
<gene>
    <name evidence="3" type="ORF">AB675_6221</name>
</gene>
<dbReference type="AlphaFoldDB" id="A0A0N1H9B9"/>
<feature type="region of interest" description="Disordered" evidence="1">
    <location>
        <begin position="111"/>
        <end position="130"/>
    </location>
</feature>
<dbReference type="VEuPathDB" id="FungiDB:AB675_6221"/>
<feature type="compositionally biased region" description="Polar residues" evidence="1">
    <location>
        <begin position="117"/>
        <end position="126"/>
    </location>
</feature>
<sequence>MKATILSAILLTMGPLFATAYWQGGQEYPNTPRWLPASCPGRQVSPPDQCGDGNIIKRDICEQKCQCTTRDQAPKFPDEIRCTEWKACSGSEIALKCNCFGVDGSGKCGAPGPKSDASATTQKSMNSEQQAQQKSAFAKSLSAAAYSASVYIESKYSAAKASAASISIESKYREAIASAASIQGNNKSGVSPSTTALPPNTSLPGAPAPTNAYEVFNDWVGAQKTGVA</sequence>
<feature type="compositionally biased region" description="Polar residues" evidence="1">
    <location>
        <begin position="184"/>
        <end position="203"/>
    </location>
</feature>
<reference evidence="3 4" key="1">
    <citation type="submission" date="2015-06" db="EMBL/GenBank/DDBJ databases">
        <title>Draft genome of the ant-associated black yeast Phialophora attae CBS 131958.</title>
        <authorList>
            <person name="Moreno L.F."/>
            <person name="Stielow B.J."/>
            <person name="de Hoog S."/>
            <person name="Vicente V.A."/>
            <person name="Weiss V.A."/>
            <person name="de Vries M."/>
            <person name="Cruz L.M."/>
            <person name="Souza E.M."/>
        </authorList>
    </citation>
    <scope>NUCLEOTIDE SEQUENCE [LARGE SCALE GENOMIC DNA]</scope>
    <source>
        <strain evidence="3 4">CBS 131958</strain>
    </source>
</reference>
<dbReference type="EMBL" id="LFJN01000004">
    <property type="protein sequence ID" value="KPI44106.1"/>
    <property type="molecule type" value="Genomic_DNA"/>
</dbReference>